<evidence type="ECO:0000313" key="2">
    <source>
        <dbReference type="Proteomes" id="UP000222868"/>
    </source>
</evidence>
<dbReference type="RefSeq" id="YP_009788870.1">
    <property type="nucleotide sequence ID" value="NC_047804.1"/>
</dbReference>
<dbReference type="Proteomes" id="UP000222868">
    <property type="component" value="Segment"/>
</dbReference>
<reference evidence="1 2" key="1">
    <citation type="submission" date="2016-12" db="EMBL/GenBank/DDBJ databases">
        <title>Isolation, Whole Genome Sequencing Analysis of a Novel Lytic Bacteriophage RS-PII-1 infecting Ralstonia solanacearum.</title>
        <authorList>
            <person name="Su J."/>
            <person name="Liu J."/>
            <person name="Yu H."/>
            <person name="Guo Z."/>
            <person name="Sun H."/>
            <person name="Fan G."/>
            <person name="Gu G."/>
            <person name="Wang G."/>
        </authorList>
    </citation>
    <scope>NUCLEOTIDE SEQUENCE [LARGE SCALE GENOMIC DNA]</scope>
</reference>
<name>A0A1L7DQL7_9CAUD</name>
<proteinExistence type="predicted"/>
<protein>
    <submittedName>
        <fullName evidence="1">Tail fibers protein</fullName>
    </submittedName>
</protein>
<sequence>MTKVVGSYESVVRGASEQVPQQRFSGQHYEQVNMLSDPVHGLGRRQGSVTMDERLLAGLTMTADRKRYARNYREFSFFVAGTEYSLVYQSAERPHGDSLPFAFCLNKDTGKFLNVNIVGGAAMDPWVDGGVSAITSVGQFLVLAGNKVAPQYSLTDGYASHGQQGVAQVRGGAYSRTYTITVRRASDGVVFNGSYTTMASSYPYPLNTSDIPAGASDYQKQVNDRVYAYNSAVTKWIGDALADIQPQNIAQKLMDSLASQGFVNIGRLGGSIYMDNITALTVGDGADGSTFRAAFNELDDPAKLPSVHAPYKVVRIAPKGAEPYYMVAYPENPSNGSWQNVSWKEGPAQTVTPGQCFALAVVSNDGNTLHIAASASALQAASGITTPGFNASAAGSVNDEGGLPYFFGRVVSCLTMFQDRLCIIADGVIFASRTGDYFNWFRKSKLTLADDDPVEMYALGAEDDIIRASVSYNKDLFLFGERKQYAVSGRTPLTPKSAAVSATASERDATHAHPVVLGNLIFYGKYSPTTNQLGPSPYSAAVSQFQLGLFQDVPETFKVSQQLSTYLRGRPIAFAALAQPHTVILRTDGYDYGIYLYNFLDQPGSQTRAFDAWHRWEWAPEVGQIIGVCSYKTTLYVYTLRTVGTGTWVACEQFTMDATLSDRPYLDMQRSGAEFEANTGSMRNDGSAPATACVAATADAGSLKYLGAPAAEYDDFVSETFPDNPEPPVTVGVGYDSYVDLTPPFTRDRNGNAIVNGRLIINRYSVSVAQTGGLNGFVRNTATEVEARVMRFNGRRVGLSNNLPSTQPVSNTVLSVPVARANTEHRVVLKSVTWLPATITAIEWVGQFFNNAQRV</sequence>
<dbReference type="InterPro" id="IPR058003">
    <property type="entry name" value="Phage_gp12"/>
</dbReference>
<organism evidence="1 2">
    <name type="scientific">Ralstonia phage RS-PII-1</name>
    <dbReference type="NCBI Taxonomy" id="1932892"/>
    <lineage>
        <taxon>Viruses</taxon>
        <taxon>Duplodnaviria</taxon>
        <taxon>Heunggongvirae</taxon>
        <taxon>Uroviricota</taxon>
        <taxon>Caudoviricetes</taxon>
        <taxon>Autographivirales</taxon>
        <taxon>Autonotataviridae</taxon>
        <taxon>Sukuvirus</taxon>
        <taxon>Sukuvirus RSPII1</taxon>
    </lineage>
</organism>
<evidence type="ECO:0000313" key="1">
    <source>
        <dbReference type="EMBL" id="APU00302.1"/>
    </source>
</evidence>
<dbReference type="GeneID" id="54979004"/>
<accession>A0A1L7DQL7</accession>
<dbReference type="KEGG" id="vg:54979004"/>
<keyword evidence="2" id="KW-1185">Reference proteome</keyword>
<dbReference type="Pfam" id="PF25675">
    <property type="entry name" value="Phage_nozzle"/>
    <property type="match status" value="2"/>
</dbReference>
<dbReference type="EMBL" id="KY316062">
    <property type="protein sequence ID" value="APU00302.1"/>
    <property type="molecule type" value="Genomic_DNA"/>
</dbReference>